<keyword evidence="5" id="KW-0816">Tricarboxylic acid cycle</keyword>
<keyword evidence="2 5" id="KW-0479">Metal-binding</keyword>
<dbReference type="Gene3D" id="3.30.1490.20">
    <property type="entry name" value="ATP-grasp fold, A domain"/>
    <property type="match status" value="1"/>
</dbReference>
<feature type="binding site" evidence="5">
    <location>
        <begin position="319"/>
        <end position="321"/>
    </location>
    <ligand>
        <name>substrate</name>
        <note>ligand shared with subunit alpha</note>
    </ligand>
</feature>
<dbReference type="SUPFAM" id="SSF52210">
    <property type="entry name" value="Succinyl-CoA synthetase domains"/>
    <property type="match status" value="1"/>
</dbReference>
<accession>A0ABY7VR13</accession>
<feature type="binding site" evidence="5">
    <location>
        <position position="262"/>
    </location>
    <ligand>
        <name>substrate</name>
        <note>ligand shared with subunit alpha</note>
    </ligand>
</feature>
<reference evidence="8 9" key="1">
    <citation type="submission" date="2023-02" db="EMBL/GenBank/DDBJ databases">
        <title>Genome sequence of Lentisphaera profundi SAORIC-696.</title>
        <authorList>
            <person name="Kim e."/>
            <person name="Cho J.-C."/>
            <person name="Choi A."/>
            <person name="Kang I."/>
        </authorList>
    </citation>
    <scope>NUCLEOTIDE SEQUENCE [LARGE SCALE GENOMIC DNA]</scope>
    <source>
        <strain evidence="8 9">SAORIC-696</strain>
    </source>
</reference>
<comment type="similarity">
    <text evidence="5">Belongs to the succinate/malate CoA ligase beta subunit family.</text>
</comment>
<evidence type="ECO:0000256" key="4">
    <source>
        <dbReference type="ARBA" id="ARBA00022842"/>
    </source>
</evidence>
<comment type="catalytic activity">
    <reaction evidence="5">
        <text>GTP + succinate + CoA = succinyl-CoA + GDP + phosphate</text>
        <dbReference type="Rhea" id="RHEA:22120"/>
        <dbReference type="ChEBI" id="CHEBI:30031"/>
        <dbReference type="ChEBI" id="CHEBI:37565"/>
        <dbReference type="ChEBI" id="CHEBI:43474"/>
        <dbReference type="ChEBI" id="CHEBI:57287"/>
        <dbReference type="ChEBI" id="CHEBI:57292"/>
        <dbReference type="ChEBI" id="CHEBI:58189"/>
    </reaction>
</comment>
<dbReference type="PANTHER" id="PTHR11815:SF10">
    <property type="entry name" value="SUCCINATE--COA LIGASE [GDP-FORMING] SUBUNIT BETA, MITOCHONDRIAL"/>
    <property type="match status" value="1"/>
</dbReference>
<comment type="function">
    <text evidence="5">Succinyl-CoA synthetase functions in the citric acid cycle (TCA), coupling the hydrolysis of succinyl-CoA to the synthesis of either ATP or GTP and thus represents the only step of substrate-level phosphorylation in the TCA. The beta subunit provides nucleotide specificity of the enzyme and binds the substrate succinate, while the binding sites for coenzyme A and phosphate are found in the alpha subunit.</text>
</comment>
<keyword evidence="5 6" id="KW-0067">ATP-binding</keyword>
<dbReference type="InterPro" id="IPR005809">
    <property type="entry name" value="Succ_CoA_ligase-like_bsu"/>
</dbReference>
<gene>
    <name evidence="5 8" type="primary">sucC</name>
    <name evidence="8" type="ORF">PQO03_10555</name>
</gene>
<dbReference type="RefSeq" id="WP_274150225.1">
    <property type="nucleotide sequence ID" value="NZ_CP117811.1"/>
</dbReference>
<comment type="subunit">
    <text evidence="5">Heterotetramer of two alpha and two beta subunits.</text>
</comment>
<dbReference type="Pfam" id="PF08442">
    <property type="entry name" value="ATP-grasp_2"/>
    <property type="match status" value="1"/>
</dbReference>
<sequence>MLIHEYQARDLFKEYGIPVTERKVFDSIEGVKEYATELGQCVVKAQVHAGGRGKGGGVKFAPTPEKAVEHANNILGMDLVTHQTGPEGCHVSTIILVPGLDIAKEYYLAITIDRATQCPFIIASTEGGMDIEEVAESTPEKIAKIKVDPSVGCWPYIGRQVAAALELKGKNARIVAGIAQNLYNMFIEKDCSIVEINPLIVTEDDKIYAIDGKVNFDSNALYRQKDIVALRDEKEEEPLEVEASKHDLAYIKLDGNVACMVNGAGLAMATMDMIQISGGSPANFLDVGGTATPARVEEAFRILLKDPNVEGILINVFGGIVRCDLVAEGVIEAVKNIGNITLPIVIRLSGTNSTEGRALLAQSDLTFETAESLNEAAAKVVAAVAKK</sequence>
<dbReference type="PROSITE" id="PS01217">
    <property type="entry name" value="SUCCINYL_COA_LIG_3"/>
    <property type="match status" value="1"/>
</dbReference>
<feature type="domain" description="ATP-grasp" evidence="7">
    <location>
        <begin position="9"/>
        <end position="53"/>
    </location>
</feature>
<dbReference type="InterPro" id="IPR013650">
    <property type="entry name" value="ATP-grasp_succ-CoA_synth-type"/>
</dbReference>
<dbReference type="Pfam" id="PF00549">
    <property type="entry name" value="Ligase_CoA"/>
    <property type="match status" value="1"/>
</dbReference>
<dbReference type="InterPro" id="IPR011761">
    <property type="entry name" value="ATP-grasp"/>
</dbReference>
<dbReference type="SUPFAM" id="SSF56059">
    <property type="entry name" value="Glutathione synthetase ATP-binding domain-like"/>
    <property type="match status" value="1"/>
</dbReference>
<comment type="pathway">
    <text evidence="5">Carbohydrate metabolism; tricarboxylic acid cycle; succinate from succinyl-CoA (ligase route): step 1/1.</text>
</comment>
<evidence type="ECO:0000259" key="7">
    <source>
        <dbReference type="PROSITE" id="PS50975"/>
    </source>
</evidence>
<dbReference type="Proteomes" id="UP001214250">
    <property type="component" value="Chromosome 1"/>
</dbReference>
<dbReference type="HAMAP" id="MF_00558">
    <property type="entry name" value="Succ_CoA_beta"/>
    <property type="match status" value="1"/>
</dbReference>
<proteinExistence type="inferred from homology"/>
<dbReference type="EC" id="6.2.1.5" evidence="5"/>
<keyword evidence="1 5" id="KW-0436">Ligase</keyword>
<dbReference type="InterPro" id="IPR016102">
    <property type="entry name" value="Succinyl-CoA_synth-like"/>
</dbReference>
<keyword evidence="9" id="KW-1185">Reference proteome</keyword>
<dbReference type="PANTHER" id="PTHR11815">
    <property type="entry name" value="SUCCINYL-COA SYNTHETASE BETA CHAIN"/>
    <property type="match status" value="1"/>
</dbReference>
<dbReference type="PROSITE" id="PS50975">
    <property type="entry name" value="ATP_GRASP"/>
    <property type="match status" value="1"/>
</dbReference>
<feature type="binding site" evidence="5">
    <location>
        <position position="44"/>
    </location>
    <ligand>
        <name>ATP</name>
        <dbReference type="ChEBI" id="CHEBI:30616"/>
    </ligand>
</feature>
<dbReference type="NCBIfam" id="TIGR01016">
    <property type="entry name" value="sucCoAbeta"/>
    <property type="match status" value="1"/>
</dbReference>
<comment type="cofactor">
    <cofactor evidence="5">
        <name>Mg(2+)</name>
        <dbReference type="ChEBI" id="CHEBI:18420"/>
    </cofactor>
    <text evidence="5">Binds 1 Mg(2+) ion per subunit.</text>
</comment>
<feature type="binding site" evidence="5">
    <location>
        <begin position="51"/>
        <end position="53"/>
    </location>
    <ligand>
        <name>ATP</name>
        <dbReference type="ChEBI" id="CHEBI:30616"/>
    </ligand>
</feature>
<dbReference type="InterPro" id="IPR005811">
    <property type="entry name" value="SUCC_ACL_C"/>
</dbReference>
<evidence type="ECO:0000256" key="6">
    <source>
        <dbReference type="PROSITE-ProRule" id="PRU00409"/>
    </source>
</evidence>
<evidence type="ECO:0000256" key="1">
    <source>
        <dbReference type="ARBA" id="ARBA00022598"/>
    </source>
</evidence>
<dbReference type="InterPro" id="IPR017866">
    <property type="entry name" value="Succ-CoA_synthase_bsu_CS"/>
</dbReference>
<dbReference type="GO" id="GO:0004775">
    <property type="term" value="F:succinate-CoA ligase (ADP-forming) activity"/>
    <property type="evidence" value="ECO:0007669"/>
    <property type="project" value="UniProtKB-EC"/>
</dbReference>
<evidence type="ECO:0000256" key="3">
    <source>
        <dbReference type="ARBA" id="ARBA00022741"/>
    </source>
</evidence>
<dbReference type="InterPro" id="IPR013815">
    <property type="entry name" value="ATP_grasp_subdomain_1"/>
</dbReference>
<keyword evidence="3 5" id="KW-0547">Nucleotide-binding</keyword>
<dbReference type="Gene3D" id="3.40.50.261">
    <property type="entry name" value="Succinyl-CoA synthetase domains"/>
    <property type="match status" value="1"/>
</dbReference>
<dbReference type="NCBIfam" id="NF001913">
    <property type="entry name" value="PRK00696.1"/>
    <property type="match status" value="1"/>
</dbReference>
<evidence type="ECO:0000313" key="9">
    <source>
        <dbReference type="Proteomes" id="UP001214250"/>
    </source>
</evidence>
<evidence type="ECO:0000256" key="5">
    <source>
        <dbReference type="HAMAP-Rule" id="MF_00558"/>
    </source>
</evidence>
<comment type="caution">
    <text evidence="5">Lacks conserved residue(s) required for the propagation of feature annotation.</text>
</comment>
<feature type="binding site" evidence="5">
    <location>
        <position position="211"/>
    </location>
    <ligand>
        <name>Mg(2+)</name>
        <dbReference type="ChEBI" id="CHEBI:18420"/>
    </ligand>
</feature>
<organism evidence="8 9">
    <name type="scientific">Lentisphaera profundi</name>
    <dbReference type="NCBI Taxonomy" id="1658616"/>
    <lineage>
        <taxon>Bacteria</taxon>
        <taxon>Pseudomonadati</taxon>
        <taxon>Lentisphaerota</taxon>
        <taxon>Lentisphaeria</taxon>
        <taxon>Lentisphaerales</taxon>
        <taxon>Lentisphaeraceae</taxon>
        <taxon>Lentisphaera</taxon>
    </lineage>
</organism>
<dbReference type="EMBL" id="CP117811">
    <property type="protein sequence ID" value="WDE96154.1"/>
    <property type="molecule type" value="Genomic_DNA"/>
</dbReference>
<feature type="binding site" evidence="5">
    <location>
        <position position="197"/>
    </location>
    <ligand>
        <name>Mg(2+)</name>
        <dbReference type="ChEBI" id="CHEBI:18420"/>
    </ligand>
</feature>
<name>A0ABY7VR13_9BACT</name>
<comment type="catalytic activity">
    <reaction evidence="5">
        <text>succinate + ATP + CoA = succinyl-CoA + ADP + phosphate</text>
        <dbReference type="Rhea" id="RHEA:17661"/>
        <dbReference type="ChEBI" id="CHEBI:30031"/>
        <dbReference type="ChEBI" id="CHEBI:30616"/>
        <dbReference type="ChEBI" id="CHEBI:43474"/>
        <dbReference type="ChEBI" id="CHEBI:57287"/>
        <dbReference type="ChEBI" id="CHEBI:57292"/>
        <dbReference type="ChEBI" id="CHEBI:456216"/>
        <dbReference type="EC" id="6.2.1.5"/>
    </reaction>
</comment>
<dbReference type="Gene3D" id="3.30.470.20">
    <property type="entry name" value="ATP-grasp fold, B domain"/>
    <property type="match status" value="1"/>
</dbReference>
<evidence type="ECO:0000313" key="8">
    <source>
        <dbReference type="EMBL" id="WDE96154.1"/>
    </source>
</evidence>
<dbReference type="PIRSF" id="PIRSF001554">
    <property type="entry name" value="SucCS_beta"/>
    <property type="match status" value="1"/>
</dbReference>
<feature type="binding site" evidence="5">
    <location>
        <position position="100"/>
    </location>
    <ligand>
        <name>ATP</name>
        <dbReference type="ChEBI" id="CHEBI:30616"/>
    </ligand>
</feature>
<evidence type="ECO:0000256" key="2">
    <source>
        <dbReference type="ARBA" id="ARBA00022723"/>
    </source>
</evidence>
<protein>
    <recommendedName>
        <fullName evidence="5">Succinate--CoA ligase [ADP-forming] subunit beta</fullName>
        <ecNumber evidence="5">6.2.1.5</ecNumber>
    </recommendedName>
    <alternativeName>
        <fullName evidence="5">Succinyl-CoA synthetase subunit beta</fullName>
        <shortName evidence="5">SCS-beta</shortName>
    </alternativeName>
</protein>
<feature type="binding site" evidence="5">
    <location>
        <position position="105"/>
    </location>
    <ligand>
        <name>ATP</name>
        <dbReference type="ChEBI" id="CHEBI:30616"/>
    </ligand>
</feature>
<keyword evidence="4 5" id="KW-0460">Magnesium</keyword>